<dbReference type="AlphaFoldDB" id="A0AAN4ZIT5"/>
<dbReference type="GO" id="GO:0000139">
    <property type="term" value="C:Golgi membrane"/>
    <property type="evidence" value="ECO:0007669"/>
    <property type="project" value="UniProtKB-SubCell"/>
</dbReference>
<evidence type="ECO:0000256" key="6">
    <source>
        <dbReference type="ARBA" id="ARBA00022968"/>
    </source>
</evidence>
<comment type="similarity">
    <text evidence="2 10">Belongs to the glycosyltransferase 31 family.</text>
</comment>
<feature type="non-terminal residue" evidence="11">
    <location>
        <position position="1"/>
    </location>
</feature>
<gene>
    <name evidence="11" type="ORF">PMAYCL1PPCAC_08665</name>
</gene>
<keyword evidence="7" id="KW-1133">Transmembrane helix</keyword>
<feature type="non-terminal residue" evidence="11">
    <location>
        <position position="283"/>
    </location>
</feature>
<evidence type="ECO:0000313" key="11">
    <source>
        <dbReference type="EMBL" id="GMR38470.1"/>
    </source>
</evidence>
<dbReference type="InterPro" id="IPR029044">
    <property type="entry name" value="Nucleotide-diphossugar_trans"/>
</dbReference>
<keyword evidence="8 10" id="KW-0333">Golgi apparatus</keyword>
<organism evidence="11 12">
    <name type="scientific">Pristionchus mayeri</name>
    <dbReference type="NCBI Taxonomy" id="1317129"/>
    <lineage>
        <taxon>Eukaryota</taxon>
        <taxon>Metazoa</taxon>
        <taxon>Ecdysozoa</taxon>
        <taxon>Nematoda</taxon>
        <taxon>Chromadorea</taxon>
        <taxon>Rhabditida</taxon>
        <taxon>Rhabditina</taxon>
        <taxon>Diplogasteromorpha</taxon>
        <taxon>Diplogasteroidea</taxon>
        <taxon>Neodiplogasteridae</taxon>
        <taxon>Pristionchus</taxon>
    </lineage>
</organism>
<evidence type="ECO:0000256" key="8">
    <source>
        <dbReference type="ARBA" id="ARBA00023034"/>
    </source>
</evidence>
<evidence type="ECO:0000256" key="4">
    <source>
        <dbReference type="ARBA" id="ARBA00022679"/>
    </source>
</evidence>
<dbReference type="EC" id="2.4.1.-" evidence="10"/>
<evidence type="ECO:0000313" key="12">
    <source>
        <dbReference type="Proteomes" id="UP001328107"/>
    </source>
</evidence>
<dbReference type="EMBL" id="BTRK01000002">
    <property type="protein sequence ID" value="GMR38470.1"/>
    <property type="molecule type" value="Genomic_DNA"/>
</dbReference>
<keyword evidence="6" id="KW-0735">Signal-anchor</keyword>
<comment type="caution">
    <text evidence="11">The sequence shown here is derived from an EMBL/GenBank/DDBJ whole genome shotgun (WGS) entry which is preliminary data.</text>
</comment>
<evidence type="ECO:0000256" key="3">
    <source>
        <dbReference type="ARBA" id="ARBA00022676"/>
    </source>
</evidence>
<evidence type="ECO:0000256" key="10">
    <source>
        <dbReference type="RuleBase" id="RU363063"/>
    </source>
</evidence>
<dbReference type="PANTHER" id="PTHR11214:SF391">
    <property type="entry name" value="BETA-1,3-GALACTOSYLTRANSFERASE BRE-2-RELATED"/>
    <property type="match status" value="1"/>
</dbReference>
<accession>A0AAN4ZIT5</accession>
<protein>
    <recommendedName>
        <fullName evidence="10">Hexosyltransferase</fullName>
        <ecNumber evidence="10">2.4.1.-</ecNumber>
    </recommendedName>
</protein>
<evidence type="ECO:0000256" key="5">
    <source>
        <dbReference type="ARBA" id="ARBA00022692"/>
    </source>
</evidence>
<dbReference type="GO" id="GO:0006493">
    <property type="term" value="P:protein O-linked glycosylation"/>
    <property type="evidence" value="ECO:0007669"/>
    <property type="project" value="TreeGrafter"/>
</dbReference>
<dbReference type="Proteomes" id="UP001328107">
    <property type="component" value="Unassembled WGS sequence"/>
</dbReference>
<keyword evidence="12" id="KW-1185">Reference proteome</keyword>
<dbReference type="Gene3D" id="3.90.550.50">
    <property type="match status" value="1"/>
</dbReference>
<dbReference type="SUPFAM" id="SSF53448">
    <property type="entry name" value="Nucleotide-diphospho-sugar transferases"/>
    <property type="match status" value="1"/>
</dbReference>
<evidence type="ECO:0000256" key="7">
    <source>
        <dbReference type="ARBA" id="ARBA00022989"/>
    </source>
</evidence>
<sequence>DANQELHREANELPLIRLITRSPYNYENKKYGIVLLVVSAIHEREERQQIRRLWASEEESNMQKVRKSVVIFLVGESSSESIENEAMKYEDILQVTTPETYRNLVYKIAIGFRWLKANIDTEFVAKIDTDTVVHIDVLYETLKRYESHYGSKDWVACSSITDAGPVRWDRSPWYVSREDYEESEYPRYCNGPGYVMPKRTLEKIVLEVEDVFFTGIVAQAVGIMHIGEGVVSHQYDSNAFCSSAGPIMSILNTHWQLSKDTKTDRDLTVAWNTLTNAYCYQSV</sequence>
<name>A0AAN4ZIT5_9BILA</name>
<keyword evidence="5" id="KW-0812">Transmembrane</keyword>
<dbReference type="InterPro" id="IPR002659">
    <property type="entry name" value="Glyco_trans_31"/>
</dbReference>
<evidence type="ECO:0000256" key="2">
    <source>
        <dbReference type="ARBA" id="ARBA00008661"/>
    </source>
</evidence>
<reference evidence="12" key="1">
    <citation type="submission" date="2022-10" db="EMBL/GenBank/DDBJ databases">
        <title>Genome assembly of Pristionchus species.</title>
        <authorList>
            <person name="Yoshida K."/>
            <person name="Sommer R.J."/>
        </authorList>
    </citation>
    <scope>NUCLEOTIDE SEQUENCE [LARGE SCALE GENOMIC DNA]</scope>
    <source>
        <strain evidence="12">RS5460</strain>
    </source>
</reference>
<dbReference type="GO" id="GO:0016758">
    <property type="term" value="F:hexosyltransferase activity"/>
    <property type="evidence" value="ECO:0007669"/>
    <property type="project" value="InterPro"/>
</dbReference>
<evidence type="ECO:0000256" key="9">
    <source>
        <dbReference type="ARBA" id="ARBA00023136"/>
    </source>
</evidence>
<keyword evidence="3 10" id="KW-0328">Glycosyltransferase</keyword>
<dbReference type="Pfam" id="PF01762">
    <property type="entry name" value="Galactosyl_T"/>
    <property type="match status" value="1"/>
</dbReference>
<dbReference type="PANTHER" id="PTHR11214">
    <property type="entry name" value="BETA-1,3-N-ACETYLGLUCOSAMINYLTRANSFERASE"/>
    <property type="match status" value="1"/>
</dbReference>
<comment type="subcellular location">
    <subcellularLocation>
        <location evidence="1 10">Golgi apparatus membrane</location>
        <topology evidence="1 10">Single-pass type II membrane protein</topology>
    </subcellularLocation>
</comment>
<keyword evidence="4" id="KW-0808">Transferase</keyword>
<proteinExistence type="inferred from homology"/>
<evidence type="ECO:0000256" key="1">
    <source>
        <dbReference type="ARBA" id="ARBA00004323"/>
    </source>
</evidence>
<keyword evidence="9" id="KW-0472">Membrane</keyword>